<dbReference type="AlphaFoldDB" id="A0A382L147"/>
<accession>A0A382L147</accession>
<proteinExistence type="predicted"/>
<gene>
    <name evidence="1" type="ORF">METZ01_LOCUS282369</name>
</gene>
<protein>
    <submittedName>
        <fullName evidence="1">Uncharacterized protein</fullName>
    </submittedName>
</protein>
<organism evidence="1">
    <name type="scientific">marine metagenome</name>
    <dbReference type="NCBI Taxonomy" id="408172"/>
    <lineage>
        <taxon>unclassified sequences</taxon>
        <taxon>metagenomes</taxon>
        <taxon>ecological metagenomes</taxon>
    </lineage>
</organism>
<dbReference type="EMBL" id="UINC01083630">
    <property type="protein sequence ID" value="SVC29515.1"/>
    <property type="molecule type" value="Genomic_DNA"/>
</dbReference>
<sequence>MYKVIRMPIVLVSAFTVCLFADPAITKKINFQQEQTFKNEVFRYFRYFRIQTDEVDL</sequence>
<evidence type="ECO:0000313" key="1">
    <source>
        <dbReference type="EMBL" id="SVC29515.1"/>
    </source>
</evidence>
<name>A0A382L147_9ZZZZ</name>
<reference evidence="1" key="1">
    <citation type="submission" date="2018-05" db="EMBL/GenBank/DDBJ databases">
        <authorList>
            <person name="Lanie J.A."/>
            <person name="Ng W.-L."/>
            <person name="Kazmierczak K.M."/>
            <person name="Andrzejewski T.M."/>
            <person name="Davidsen T.M."/>
            <person name="Wayne K.J."/>
            <person name="Tettelin H."/>
            <person name="Glass J.I."/>
            <person name="Rusch D."/>
            <person name="Podicherti R."/>
            <person name="Tsui H.-C.T."/>
            <person name="Winkler M.E."/>
        </authorList>
    </citation>
    <scope>NUCLEOTIDE SEQUENCE</scope>
</reference>
<feature type="non-terminal residue" evidence="1">
    <location>
        <position position="57"/>
    </location>
</feature>